<dbReference type="Gene3D" id="1.10.10.10">
    <property type="entry name" value="Winged helix-like DNA-binding domain superfamily/Winged helix DNA-binding domain"/>
    <property type="match status" value="1"/>
</dbReference>
<dbReference type="GO" id="GO:0006547">
    <property type="term" value="P:L-histidine metabolic process"/>
    <property type="evidence" value="ECO:0007669"/>
    <property type="project" value="UniProtKB-UniRule"/>
</dbReference>
<dbReference type="SUPFAM" id="SSF46785">
    <property type="entry name" value="Winged helix' DNA-binding domain"/>
    <property type="match status" value="1"/>
</dbReference>
<dbReference type="InterPro" id="IPR000524">
    <property type="entry name" value="Tscrpt_reg_HTH_GntR"/>
</dbReference>
<keyword evidence="7" id="KW-1185">Reference proteome</keyword>
<comment type="caution">
    <text evidence="6">The sequence shown here is derived from an EMBL/GenBank/DDBJ whole genome shotgun (WGS) entry which is preliminary data.</text>
</comment>
<dbReference type="InterPro" id="IPR050679">
    <property type="entry name" value="Bact_HTH_transcr_reg"/>
</dbReference>
<dbReference type="PANTHER" id="PTHR44846">
    <property type="entry name" value="MANNOSYL-D-GLYCERATE TRANSPORT/METABOLISM SYSTEM REPRESSOR MNGR-RELATED"/>
    <property type="match status" value="1"/>
</dbReference>
<dbReference type="InterPro" id="IPR011663">
    <property type="entry name" value="UTRA"/>
</dbReference>
<proteinExistence type="predicted"/>
<dbReference type="CDD" id="cd07377">
    <property type="entry name" value="WHTH_GntR"/>
    <property type="match status" value="1"/>
</dbReference>
<keyword evidence="1" id="KW-0805">Transcription regulation</keyword>
<evidence type="ECO:0000313" key="7">
    <source>
        <dbReference type="Proteomes" id="UP000246352"/>
    </source>
</evidence>
<dbReference type="PANTHER" id="PTHR44846:SF16">
    <property type="entry name" value="TRANSCRIPTIONAL REGULATOR PHNF-RELATED"/>
    <property type="match status" value="1"/>
</dbReference>
<evidence type="ECO:0000256" key="4">
    <source>
        <dbReference type="NCBIfam" id="TIGR02018"/>
    </source>
</evidence>
<reference evidence="6 7" key="1">
    <citation type="submission" date="2018-05" db="EMBL/GenBank/DDBJ databases">
        <title>Genomic Encyclopedia of Type Strains, Phase IV (KMG-IV): sequencing the most valuable type-strain genomes for metagenomic binning, comparative biology and taxonomic classification.</title>
        <authorList>
            <person name="Goeker M."/>
        </authorList>
    </citation>
    <scope>NUCLEOTIDE SEQUENCE [LARGE SCALE GENOMIC DNA]</scope>
    <source>
        <strain evidence="6 7">DSM 16791</strain>
    </source>
</reference>
<dbReference type="FunFam" id="1.10.10.10:FF:000079">
    <property type="entry name" value="GntR family transcriptional regulator"/>
    <property type="match status" value="1"/>
</dbReference>
<evidence type="ECO:0000259" key="5">
    <source>
        <dbReference type="PROSITE" id="PS50949"/>
    </source>
</evidence>
<dbReference type="AlphaFoldDB" id="A0A317PQI7"/>
<dbReference type="SUPFAM" id="SSF64288">
    <property type="entry name" value="Chorismate lyase-like"/>
    <property type="match status" value="1"/>
</dbReference>
<dbReference type="InterPro" id="IPR036388">
    <property type="entry name" value="WH-like_DNA-bd_sf"/>
</dbReference>
<dbReference type="NCBIfam" id="TIGR02018">
    <property type="entry name" value="his_ut_repres"/>
    <property type="match status" value="1"/>
</dbReference>
<accession>A0A317PQI7</accession>
<protein>
    <recommendedName>
        <fullName evidence="4">Histidine utilization repressor</fullName>
    </recommendedName>
</protein>
<dbReference type="Pfam" id="PF07702">
    <property type="entry name" value="UTRA"/>
    <property type="match status" value="1"/>
</dbReference>
<dbReference type="PRINTS" id="PR00035">
    <property type="entry name" value="HTHGNTR"/>
</dbReference>
<dbReference type="InterPro" id="IPR010248">
    <property type="entry name" value="His_ut_repres"/>
</dbReference>
<dbReference type="EMBL" id="QGTR01000001">
    <property type="protein sequence ID" value="PWW03722.1"/>
    <property type="molecule type" value="Genomic_DNA"/>
</dbReference>
<dbReference type="GO" id="GO:0003700">
    <property type="term" value="F:DNA-binding transcription factor activity"/>
    <property type="evidence" value="ECO:0007669"/>
    <property type="project" value="UniProtKB-UniRule"/>
</dbReference>
<dbReference type="GO" id="GO:0003677">
    <property type="term" value="F:DNA binding"/>
    <property type="evidence" value="ECO:0007669"/>
    <property type="project" value="UniProtKB-UniRule"/>
</dbReference>
<dbReference type="InterPro" id="IPR028978">
    <property type="entry name" value="Chorismate_lyase_/UTRA_dom_sf"/>
</dbReference>
<dbReference type="Pfam" id="PF00392">
    <property type="entry name" value="GntR"/>
    <property type="match status" value="1"/>
</dbReference>
<dbReference type="Gene3D" id="3.40.1410.10">
    <property type="entry name" value="Chorismate lyase-like"/>
    <property type="match status" value="1"/>
</dbReference>
<name>A0A317PQI7_9HYPH</name>
<gene>
    <name evidence="6" type="ORF">DFR52_101408</name>
</gene>
<evidence type="ECO:0000256" key="2">
    <source>
        <dbReference type="ARBA" id="ARBA00023125"/>
    </source>
</evidence>
<keyword evidence="2" id="KW-0238">DNA-binding</keyword>
<dbReference type="SMART" id="SM00345">
    <property type="entry name" value="HTH_GNTR"/>
    <property type="match status" value="1"/>
</dbReference>
<dbReference type="InterPro" id="IPR036390">
    <property type="entry name" value="WH_DNA-bd_sf"/>
</dbReference>
<sequence>MQYIQLRERVKSAVMFKAPVPRYAALKTYVCEQIEKGKWQPNDKIPSETSLAETFGISRMTANRAIRELTDEGRLIRIAGVGTFVLPPKVRGTILEIRSISEEIIARGHIHSSRLLTIEKMEASAFVARSLELEEGAEIFHAVFVHFENDEPVQLENRFVNPAAAPDFLSLDFTNRTPSDYLLGRLPVTEIEQTIEARLPSKQEAAHLAIDLAEPCLVLERTSRTGQMVVTHVRLVHPGKRMTLGGRNSFDNTPSIG</sequence>
<dbReference type="GO" id="GO:0045892">
    <property type="term" value="P:negative regulation of DNA-templated transcription"/>
    <property type="evidence" value="ECO:0007669"/>
    <property type="project" value="UniProtKB-UniRule"/>
</dbReference>
<evidence type="ECO:0000256" key="3">
    <source>
        <dbReference type="ARBA" id="ARBA00023163"/>
    </source>
</evidence>
<dbReference type="SMART" id="SM00866">
    <property type="entry name" value="UTRA"/>
    <property type="match status" value="1"/>
</dbReference>
<feature type="domain" description="HTH gntR-type" evidence="5">
    <location>
        <begin position="20"/>
        <end position="88"/>
    </location>
</feature>
<evidence type="ECO:0000256" key="1">
    <source>
        <dbReference type="ARBA" id="ARBA00023015"/>
    </source>
</evidence>
<evidence type="ECO:0000313" key="6">
    <source>
        <dbReference type="EMBL" id="PWW03722.1"/>
    </source>
</evidence>
<organism evidence="6 7">
    <name type="scientific">Hoeflea marina</name>
    <dbReference type="NCBI Taxonomy" id="274592"/>
    <lineage>
        <taxon>Bacteria</taxon>
        <taxon>Pseudomonadati</taxon>
        <taxon>Pseudomonadota</taxon>
        <taxon>Alphaproteobacteria</taxon>
        <taxon>Hyphomicrobiales</taxon>
        <taxon>Rhizobiaceae</taxon>
        <taxon>Hoeflea</taxon>
    </lineage>
</organism>
<dbReference type="Proteomes" id="UP000246352">
    <property type="component" value="Unassembled WGS sequence"/>
</dbReference>
<dbReference type="PROSITE" id="PS50949">
    <property type="entry name" value="HTH_GNTR"/>
    <property type="match status" value="1"/>
</dbReference>
<keyword evidence="3" id="KW-0804">Transcription</keyword>